<sequence>MVRRHSYFTRLGDVQEQSLDTVFHLNNVEYGAIVFDVTDLDNVGYGILSSRVIYSFEGYDFTEDFEQDMYGIMDGWRPTNMPAIELEKSRARPLSGTGYMRQYGMHNVTSAIERLRRHSVIKGAVINYVCPPSNSVAEPRGPARQSVTPDEEISRLIQAARDTELVIEDFGDTIGQPEFQSRLLARLQRDPGALDGPQSVTQLLGLAFSGQSHLNLVALKCLSYDTIAATLSSTRLGEVEALSICLDGISDGDSPEPLINALDLHESIRTICFLEGPLRTDEVKSTRLFAQLRESPHGRSLLSSRRVILTGAFSAPFQRKQWLPDPAGNTTLLKDFPVQKLFVRQQYLDLSDERSPPRFRPCHFSLADALLRPRFLVDGFLRYCQSIITDRFLFSLAATPSNLVADEGQFPGLTIDPIPAENCAIPESARASEVNEEGQRVDLWPALRPLEPGSWIVLVSREWHTTRPQRRKIVALGSLDGMDPGLPLVRYAFLRVKERIELPDEPEEAVDALTAPEYLEVVGGVKEFLRQTAPFFDEGTVDARLDELKSAMKEQWPGRRGPGKPFLSVFDEQTARSVMGDFLRDAMRVRENLKIAMFEMPEEERWYPELLAGLPKSRPRKRRRVDPSARSSAGSSARGYSVFRTLYDPEMQETVVLGTDTPALPPLVSPYYVSDESDL</sequence>
<dbReference type="Proteomes" id="UP000091956">
    <property type="component" value="Unassembled WGS sequence"/>
</dbReference>
<reference evidence="2 3" key="1">
    <citation type="submission" date="2016-03" db="EMBL/GenBank/DDBJ databases">
        <title>Comparative genomics of Pseudogymnoascus destructans, the fungus causing white-nose syndrome of bats.</title>
        <authorList>
            <person name="Palmer J.M."/>
            <person name="Drees K.P."/>
            <person name="Foster J.T."/>
            <person name="Lindner D.L."/>
        </authorList>
    </citation>
    <scope>NUCLEOTIDE SEQUENCE [LARGE SCALE GENOMIC DNA]</scope>
    <source>
        <strain evidence="2 3">UAMH 10579</strain>
    </source>
</reference>
<proteinExistence type="predicted"/>
<keyword evidence="3" id="KW-1185">Reference proteome</keyword>
<accession>A0A1B8GHF0</accession>
<organism evidence="2 3">
    <name type="scientific">Pseudogymnoascus verrucosus</name>
    <dbReference type="NCBI Taxonomy" id="342668"/>
    <lineage>
        <taxon>Eukaryota</taxon>
        <taxon>Fungi</taxon>
        <taxon>Dikarya</taxon>
        <taxon>Ascomycota</taxon>
        <taxon>Pezizomycotina</taxon>
        <taxon>Leotiomycetes</taxon>
        <taxon>Thelebolales</taxon>
        <taxon>Thelebolaceae</taxon>
        <taxon>Pseudogymnoascus</taxon>
    </lineage>
</organism>
<feature type="region of interest" description="Disordered" evidence="1">
    <location>
        <begin position="617"/>
        <end position="638"/>
    </location>
</feature>
<gene>
    <name evidence="2" type="ORF">VE01_07646</name>
</gene>
<evidence type="ECO:0000313" key="2">
    <source>
        <dbReference type="EMBL" id="OBT95263.2"/>
    </source>
</evidence>
<dbReference type="GeneID" id="28841032"/>
<name>A0A1B8GHF0_9PEZI</name>
<evidence type="ECO:0000313" key="3">
    <source>
        <dbReference type="Proteomes" id="UP000091956"/>
    </source>
</evidence>
<reference evidence="3" key="2">
    <citation type="journal article" date="2018" name="Nat. Commun.">
        <title>Extreme sensitivity to ultraviolet light in the fungal pathogen causing white-nose syndrome of bats.</title>
        <authorList>
            <person name="Palmer J.M."/>
            <person name="Drees K.P."/>
            <person name="Foster J.T."/>
            <person name="Lindner D.L."/>
        </authorList>
    </citation>
    <scope>NUCLEOTIDE SEQUENCE [LARGE SCALE GENOMIC DNA]</scope>
    <source>
        <strain evidence="3">UAMH 10579</strain>
    </source>
</reference>
<dbReference type="RefSeq" id="XP_059319575.1">
    <property type="nucleotide sequence ID" value="XM_059463900.1"/>
</dbReference>
<dbReference type="EMBL" id="KV460237">
    <property type="protein sequence ID" value="OBT95263.2"/>
    <property type="molecule type" value="Genomic_DNA"/>
</dbReference>
<dbReference type="AlphaFoldDB" id="A0A1B8GHF0"/>
<evidence type="ECO:0000256" key="1">
    <source>
        <dbReference type="SAM" id="MobiDB-lite"/>
    </source>
</evidence>
<protein>
    <submittedName>
        <fullName evidence="2">Uncharacterized protein</fullName>
    </submittedName>
</protein>
<feature type="compositionally biased region" description="Low complexity" evidence="1">
    <location>
        <begin position="628"/>
        <end position="638"/>
    </location>
</feature>